<comment type="caution">
    <text evidence="2">The sequence shown here is derived from an EMBL/GenBank/DDBJ whole genome shotgun (WGS) entry which is preliminary data.</text>
</comment>
<proteinExistence type="predicted"/>
<evidence type="ECO:0008006" key="4">
    <source>
        <dbReference type="Google" id="ProtNLM"/>
    </source>
</evidence>
<reference evidence="3" key="1">
    <citation type="journal article" date="2019" name="Int. J. Syst. Evol. Microbiol.">
        <title>The Global Catalogue of Microorganisms (GCM) 10K type strain sequencing project: providing services to taxonomists for standard genome sequencing and annotation.</title>
        <authorList>
            <consortium name="The Broad Institute Genomics Platform"/>
            <consortium name="The Broad Institute Genome Sequencing Center for Infectious Disease"/>
            <person name="Wu L."/>
            <person name="Ma J."/>
        </authorList>
    </citation>
    <scope>NUCLEOTIDE SEQUENCE [LARGE SCALE GENOMIC DNA]</scope>
    <source>
        <strain evidence="3">JCM 17939</strain>
    </source>
</reference>
<dbReference type="RefSeq" id="WP_345440766.1">
    <property type="nucleotide sequence ID" value="NZ_BAABHK010000020.1"/>
</dbReference>
<dbReference type="EMBL" id="BAABHK010000020">
    <property type="protein sequence ID" value="GAA4637611.1"/>
    <property type="molecule type" value="Genomic_DNA"/>
</dbReference>
<keyword evidence="1" id="KW-0472">Membrane</keyword>
<evidence type="ECO:0000313" key="3">
    <source>
        <dbReference type="Proteomes" id="UP001501442"/>
    </source>
</evidence>
<gene>
    <name evidence="2" type="ORF">GCM10023196_092100</name>
</gene>
<keyword evidence="1" id="KW-0812">Transmembrane</keyword>
<name>A0ABP8UUK5_9ACTN</name>
<accession>A0ABP8UUK5</accession>
<protein>
    <recommendedName>
        <fullName evidence="4">CU044_5270 family protein</fullName>
    </recommendedName>
</protein>
<dbReference type="InterPro" id="IPR047789">
    <property type="entry name" value="CU044_5270-like"/>
</dbReference>
<keyword evidence="1" id="KW-1133">Transmembrane helix</keyword>
<dbReference type="NCBIfam" id="NF038083">
    <property type="entry name" value="CU044_5270_fam"/>
    <property type="match status" value="1"/>
</dbReference>
<dbReference type="Proteomes" id="UP001501442">
    <property type="component" value="Unassembled WGS sequence"/>
</dbReference>
<organism evidence="2 3">
    <name type="scientific">Actinoallomurus vinaceus</name>
    <dbReference type="NCBI Taxonomy" id="1080074"/>
    <lineage>
        <taxon>Bacteria</taxon>
        <taxon>Bacillati</taxon>
        <taxon>Actinomycetota</taxon>
        <taxon>Actinomycetes</taxon>
        <taxon>Streptosporangiales</taxon>
        <taxon>Thermomonosporaceae</taxon>
        <taxon>Actinoallomurus</taxon>
    </lineage>
</organism>
<evidence type="ECO:0000256" key="1">
    <source>
        <dbReference type="SAM" id="Phobius"/>
    </source>
</evidence>
<keyword evidence="3" id="KW-1185">Reference proteome</keyword>
<sequence length="337" mass="36579">MNELERMCAEVPPPAATAVMEGRRRLLAATQGVPAARPSRRSFRLPRTGVRLAVVGALAVAIAAGVTIAQNVGGTDRHGHPRPVIPGLPAGPVANAEDLLKRAAGAAEAQQFAPRPDQWIYVESRQRFPAIGTHAEGPKTPLVKFVERTWWRADGKQIARTQEGHYGDGKLRIENGNQLWKHNYPMLAALPTDPAALDAWVASHEFIGGLKPKNAEERAVALYGQYCAILRNGVAPPKIEAAVFRAIARISGVTLRKNTVDLAGRPAIAVGRVEEGYLFREILIDPKTYAYLGERDIAVKDHASTATDGRWTIKKGAILNLETHATPKIVDRPGQRP</sequence>
<feature type="transmembrane region" description="Helical" evidence="1">
    <location>
        <begin position="49"/>
        <end position="69"/>
    </location>
</feature>
<evidence type="ECO:0000313" key="2">
    <source>
        <dbReference type="EMBL" id="GAA4637611.1"/>
    </source>
</evidence>